<proteinExistence type="predicted"/>
<sequence length="221" mass="23210">MRDVAAHWRRYTSSLHTAIDIPKLDAIENLYGSSDPPLSLSIGPHASAQENAHRPCLLFPKSPAPPALSDVVFLTGTPALPSGLVTAFYIPGCLGSTSATPPLSSPSTQQQIDALSSCLFCSEQQARHPRRPSPFRRASPGDRRSCAAVPIGSSMGCPGAGNVRRHHGQDGGAEVKAERAEELQQRAEERGVGGMGEDDNGLLLAAVGEALVLAMASKTKP</sequence>
<organism evidence="2 3">
    <name type="scientific">Paspalum notatum var. saurae</name>
    <dbReference type="NCBI Taxonomy" id="547442"/>
    <lineage>
        <taxon>Eukaryota</taxon>
        <taxon>Viridiplantae</taxon>
        <taxon>Streptophyta</taxon>
        <taxon>Embryophyta</taxon>
        <taxon>Tracheophyta</taxon>
        <taxon>Spermatophyta</taxon>
        <taxon>Magnoliopsida</taxon>
        <taxon>Liliopsida</taxon>
        <taxon>Poales</taxon>
        <taxon>Poaceae</taxon>
        <taxon>PACMAD clade</taxon>
        <taxon>Panicoideae</taxon>
        <taxon>Andropogonodae</taxon>
        <taxon>Paspaleae</taxon>
        <taxon>Paspalinae</taxon>
        <taxon>Paspalum</taxon>
    </lineage>
</organism>
<reference evidence="2 3" key="1">
    <citation type="submission" date="2024-02" db="EMBL/GenBank/DDBJ databases">
        <title>High-quality chromosome-scale genome assembly of Pensacola bahiagrass (Paspalum notatum Flugge var. saurae).</title>
        <authorList>
            <person name="Vega J.M."/>
            <person name="Podio M."/>
            <person name="Orjuela J."/>
            <person name="Siena L.A."/>
            <person name="Pessino S.C."/>
            <person name="Combes M.C."/>
            <person name="Mariac C."/>
            <person name="Albertini E."/>
            <person name="Pupilli F."/>
            <person name="Ortiz J.P.A."/>
            <person name="Leblanc O."/>
        </authorList>
    </citation>
    <scope>NUCLEOTIDE SEQUENCE [LARGE SCALE GENOMIC DNA]</scope>
    <source>
        <strain evidence="2">R1</strain>
        <tissue evidence="2">Leaf</tissue>
    </source>
</reference>
<feature type="region of interest" description="Disordered" evidence="1">
    <location>
        <begin position="123"/>
        <end position="144"/>
    </location>
</feature>
<evidence type="ECO:0000256" key="1">
    <source>
        <dbReference type="SAM" id="MobiDB-lite"/>
    </source>
</evidence>
<accession>A0AAQ3U134</accession>
<keyword evidence="3" id="KW-1185">Reference proteome</keyword>
<dbReference type="EMBL" id="CP144751">
    <property type="protein sequence ID" value="WVZ83624.1"/>
    <property type="molecule type" value="Genomic_DNA"/>
</dbReference>
<dbReference type="AlphaFoldDB" id="A0AAQ3U134"/>
<dbReference type="Proteomes" id="UP001341281">
    <property type="component" value="Chromosome 07"/>
</dbReference>
<evidence type="ECO:0000313" key="3">
    <source>
        <dbReference type="Proteomes" id="UP001341281"/>
    </source>
</evidence>
<gene>
    <name evidence="2" type="ORF">U9M48_030752</name>
</gene>
<protein>
    <submittedName>
        <fullName evidence="2">Uncharacterized protein</fullName>
    </submittedName>
</protein>
<name>A0AAQ3U134_PASNO</name>
<evidence type="ECO:0000313" key="2">
    <source>
        <dbReference type="EMBL" id="WVZ83624.1"/>
    </source>
</evidence>